<dbReference type="AlphaFoldDB" id="A0ABD3WZZ7"/>
<comment type="caution">
    <text evidence="3">The sequence shown here is derived from an EMBL/GenBank/DDBJ whole genome shotgun (WGS) entry which is preliminary data.</text>
</comment>
<name>A0ABD3WZZ7_SINWO</name>
<feature type="coiled-coil region" evidence="1">
    <location>
        <begin position="472"/>
        <end position="499"/>
    </location>
</feature>
<gene>
    <name evidence="3" type="ORF">ACJMK2_031833</name>
</gene>
<keyword evidence="1" id="KW-0175">Coiled coil</keyword>
<protein>
    <submittedName>
        <fullName evidence="3">Uncharacterized protein</fullName>
    </submittedName>
</protein>
<dbReference type="InterPro" id="IPR011990">
    <property type="entry name" value="TPR-like_helical_dom_sf"/>
</dbReference>
<evidence type="ECO:0000256" key="1">
    <source>
        <dbReference type="SAM" id="Coils"/>
    </source>
</evidence>
<evidence type="ECO:0000313" key="3">
    <source>
        <dbReference type="EMBL" id="KAL3879539.1"/>
    </source>
</evidence>
<organism evidence="3 4">
    <name type="scientific">Sinanodonta woodiana</name>
    <name type="common">Chinese pond mussel</name>
    <name type="synonym">Anodonta woodiana</name>
    <dbReference type="NCBI Taxonomy" id="1069815"/>
    <lineage>
        <taxon>Eukaryota</taxon>
        <taxon>Metazoa</taxon>
        <taxon>Spiralia</taxon>
        <taxon>Lophotrochozoa</taxon>
        <taxon>Mollusca</taxon>
        <taxon>Bivalvia</taxon>
        <taxon>Autobranchia</taxon>
        <taxon>Heteroconchia</taxon>
        <taxon>Palaeoheterodonta</taxon>
        <taxon>Unionida</taxon>
        <taxon>Unionoidea</taxon>
        <taxon>Unionidae</taxon>
        <taxon>Unioninae</taxon>
        <taxon>Sinanodonta</taxon>
    </lineage>
</organism>
<keyword evidence="4" id="KW-1185">Reference proteome</keyword>
<feature type="compositionally biased region" description="Polar residues" evidence="2">
    <location>
        <begin position="451"/>
        <end position="464"/>
    </location>
</feature>
<sequence>MTANNEDTKIITRLELVPFSFSLNIKHLTQRQAKILLLKLRREYECQEYELPEEIKRYYNLTTYLNYVCRNVDEAKLCNKEALEMDPEGIVALGNKAWMLHRENNSNEDLNELVNIIEKVEALCSNREKFLVAKSEIAYSYARFGIMYYKQAESMYQEVLMQVTDEDKLPTVLWQYGCGLLNRRILAQKIYGFKENVLEHNERIARAADLLFKVAKNGTSDRLMARAWAELGNLTFAQKGNPKWKTLIPADLKFTSPDQMFEFAVATNNKISDIPVLEQCANHFKRIRKYDECKRLLRNALSGKKSSRAYQWLAEVLKIQFMVKIKPTKGPLNLIPDCAETREILQIYDAAIETQQNFTVMGHKGKFLMEMGKIMEAVDVFENLYSLVNTTEIQPEECDHNVKVFCQIYLAKCLLRLSSDEETITYAKDLLRFAIEMTVSVQRKSRLYRNGTDNQSPTTSSLTKSELDDHELPKLSKLLKDAVEEMRKLIQKGEKTKESKFDEIALCALTHDPDRVFELCREIERMNIDTGDQLKFAQVLIQNGNFGKGLFHLNQMIICGTWPQEMNEFAIGAHVDGAMHALKNDDLDLTGARLRAAFDLKFPKEDSTTRRDNLDIFLIANECKRDSTWKLQEEFCHLTKLEIASCFDIIQAGLILKSIEKSIEQSSIIAILLGEGDLTNPDPESKYFQWLVDSVRLMQMNCKEQKVLIAITLSDLIMIPSCLKNVSRLVLIEPIQNKQEWMHAFFRQTLLK</sequence>
<evidence type="ECO:0000313" key="4">
    <source>
        <dbReference type="Proteomes" id="UP001634394"/>
    </source>
</evidence>
<proteinExistence type="predicted"/>
<dbReference type="SUPFAM" id="SSF48452">
    <property type="entry name" value="TPR-like"/>
    <property type="match status" value="1"/>
</dbReference>
<dbReference type="EMBL" id="JBJQND010000004">
    <property type="protein sequence ID" value="KAL3879539.1"/>
    <property type="molecule type" value="Genomic_DNA"/>
</dbReference>
<accession>A0ABD3WZZ7</accession>
<dbReference type="InterPro" id="IPR042342">
    <property type="entry name" value="TTC22"/>
</dbReference>
<dbReference type="Gene3D" id="1.25.40.10">
    <property type="entry name" value="Tetratricopeptide repeat domain"/>
    <property type="match status" value="2"/>
</dbReference>
<dbReference type="PANTHER" id="PTHR16253:SF0">
    <property type="entry name" value="TETRATRICOPEPTIDE REPEAT PROTEIN 22"/>
    <property type="match status" value="1"/>
</dbReference>
<feature type="region of interest" description="Disordered" evidence="2">
    <location>
        <begin position="448"/>
        <end position="469"/>
    </location>
</feature>
<dbReference type="Proteomes" id="UP001634394">
    <property type="component" value="Unassembled WGS sequence"/>
</dbReference>
<reference evidence="3 4" key="1">
    <citation type="submission" date="2024-11" db="EMBL/GenBank/DDBJ databases">
        <title>Chromosome-level genome assembly of the freshwater bivalve Anodonta woodiana.</title>
        <authorList>
            <person name="Chen X."/>
        </authorList>
    </citation>
    <scope>NUCLEOTIDE SEQUENCE [LARGE SCALE GENOMIC DNA]</scope>
    <source>
        <strain evidence="3">MN2024</strain>
        <tissue evidence="3">Gills</tissue>
    </source>
</reference>
<evidence type="ECO:0000256" key="2">
    <source>
        <dbReference type="SAM" id="MobiDB-lite"/>
    </source>
</evidence>
<dbReference type="PANTHER" id="PTHR16253">
    <property type="entry name" value="TETRATRICOPEPTIDE REPEAT PROTEIN 22"/>
    <property type="match status" value="1"/>
</dbReference>